<dbReference type="PIRSF" id="PIRSF005690">
    <property type="entry name" value="GerBA"/>
    <property type="match status" value="1"/>
</dbReference>
<dbReference type="InterPro" id="IPR004995">
    <property type="entry name" value="Spore_Ger"/>
</dbReference>
<dbReference type="PANTHER" id="PTHR22550">
    <property type="entry name" value="SPORE GERMINATION PROTEIN"/>
    <property type="match status" value="1"/>
</dbReference>
<protein>
    <submittedName>
        <fullName evidence="6">Spore germination protein</fullName>
    </submittedName>
</protein>
<gene>
    <name evidence="6" type="ORF">N7Z68_22530</name>
</gene>
<feature type="transmembrane region" description="Helical" evidence="5">
    <location>
        <begin position="405"/>
        <end position="427"/>
    </location>
</feature>
<proteinExistence type="inferred from homology"/>
<dbReference type="Pfam" id="PF03323">
    <property type="entry name" value="GerA"/>
    <property type="match status" value="1"/>
</dbReference>
<evidence type="ECO:0000256" key="5">
    <source>
        <dbReference type="SAM" id="Phobius"/>
    </source>
</evidence>
<feature type="transmembrane region" description="Helical" evidence="5">
    <location>
        <begin position="439"/>
        <end position="463"/>
    </location>
</feature>
<feature type="transmembrane region" description="Helical" evidence="5">
    <location>
        <begin position="355"/>
        <end position="373"/>
    </location>
</feature>
<evidence type="ECO:0000256" key="1">
    <source>
        <dbReference type="ARBA" id="ARBA00004141"/>
    </source>
</evidence>
<feature type="transmembrane region" description="Helical" evidence="5">
    <location>
        <begin position="313"/>
        <end position="335"/>
    </location>
</feature>
<dbReference type="InterPro" id="IPR050768">
    <property type="entry name" value="UPF0353/GerABKA_families"/>
</dbReference>
<organism evidence="6 7">
    <name type="scientific">Alkalihalobacterium chitinilyticum</name>
    <dbReference type="NCBI Taxonomy" id="2980103"/>
    <lineage>
        <taxon>Bacteria</taxon>
        <taxon>Bacillati</taxon>
        <taxon>Bacillota</taxon>
        <taxon>Bacilli</taxon>
        <taxon>Bacillales</taxon>
        <taxon>Bacillaceae</taxon>
        <taxon>Alkalihalobacterium</taxon>
    </lineage>
</organism>
<dbReference type="Proteomes" id="UP001148125">
    <property type="component" value="Unassembled WGS sequence"/>
</dbReference>
<comment type="similarity">
    <text evidence="2 4">Belongs to the GerABKA family.</text>
</comment>
<accession>A0ABT5VMU3</accession>
<keyword evidence="5" id="KW-1133">Transmembrane helix</keyword>
<keyword evidence="3 4" id="KW-0472">Membrane</keyword>
<keyword evidence="7" id="KW-1185">Reference proteome</keyword>
<dbReference type="EMBL" id="JAOTPO010000026">
    <property type="protein sequence ID" value="MDE5416097.1"/>
    <property type="molecule type" value="Genomic_DNA"/>
</dbReference>
<name>A0ABT5VMU3_9BACI</name>
<dbReference type="PANTHER" id="PTHR22550:SF5">
    <property type="entry name" value="LEUCINE ZIPPER PROTEIN 4"/>
    <property type="match status" value="1"/>
</dbReference>
<evidence type="ECO:0000256" key="4">
    <source>
        <dbReference type="PIRNR" id="PIRNR005690"/>
    </source>
</evidence>
<feature type="transmembrane region" description="Helical" evidence="5">
    <location>
        <begin position="380"/>
        <end position="399"/>
    </location>
</feature>
<comment type="caution">
    <text evidence="6">The sequence shown here is derived from an EMBL/GenBank/DDBJ whole genome shotgun (WGS) entry which is preliminary data.</text>
</comment>
<evidence type="ECO:0000256" key="2">
    <source>
        <dbReference type="ARBA" id="ARBA00005278"/>
    </source>
</evidence>
<evidence type="ECO:0000256" key="3">
    <source>
        <dbReference type="ARBA" id="ARBA00023136"/>
    </source>
</evidence>
<keyword evidence="5" id="KW-0812">Transmembrane</keyword>
<sequence length="506" mass="57197">MFFLNKLKKQPKFNTYDYNDFLTRKIGLEDINYITTDISSVKDIVTKVFENMDDFFIREIKVTEDHVVNFYFFIGLIDTSLFQESIIRPITDRSKSDQNINVDSLGDLMNMVQYFEPKDWKELLERCMRGEVICHFSGNKPVTIALGDVETRSLQNPSTEQQVYGPKIGFIEDVHKNMALMRKYFPDPRLKIQKYQAGSVTHTQLALVYLEEYADPAVVRKLQERLSKIKTDQILTSKMLSQYLVDFPKTPFPLAMKTERPDRVAFSLTQGKVAILINNSTFSLILPISLINFYETGDDNDESSTWSHSFIMFLRIACVMVAAMFPSVYVALVAFHPELIPTTLAMTLAASRNNIPLPAGFEALLMMFALDVLVESSIRLPSFIGQTIGIVGGLVIGQAAVEAGIVSSTMVIVIAFTAIASFTAPSWEIASTWRVVRYVLLITTLFLGLYGLTLIICLLFIHLCALHSVSKPYLTPFAPLNVKEAVNTFFRLNPEARQEEGEANEK</sequence>
<dbReference type="RefSeq" id="WP_275120684.1">
    <property type="nucleotide sequence ID" value="NZ_JAOTPO010000026.1"/>
</dbReference>
<evidence type="ECO:0000313" key="7">
    <source>
        <dbReference type="Proteomes" id="UP001148125"/>
    </source>
</evidence>
<comment type="subcellular location">
    <subcellularLocation>
        <location evidence="4">Cell membrane</location>
    </subcellularLocation>
    <subcellularLocation>
        <location evidence="1">Membrane</location>
        <topology evidence="1">Multi-pass membrane protein</topology>
    </subcellularLocation>
</comment>
<evidence type="ECO:0000313" key="6">
    <source>
        <dbReference type="EMBL" id="MDE5416097.1"/>
    </source>
</evidence>
<reference evidence="6" key="1">
    <citation type="submission" date="2024-05" db="EMBL/GenBank/DDBJ databases">
        <title>Alkalihalobacillus sp. strain MEB203 novel alkaliphilic bacterium from Lonar Lake, India.</title>
        <authorList>
            <person name="Joshi A."/>
            <person name="Thite S."/>
            <person name="Mengade P."/>
        </authorList>
    </citation>
    <scope>NUCLEOTIDE SEQUENCE</scope>
    <source>
        <strain evidence="6">MEB 203</strain>
    </source>
</reference>